<dbReference type="GO" id="GO:0017061">
    <property type="term" value="F:S-methyl-5-thioadenosine phosphorylase activity"/>
    <property type="evidence" value="ECO:0007669"/>
    <property type="project" value="UniProtKB-EC"/>
</dbReference>
<dbReference type="KEGG" id="ebm:SG0102_16400"/>
<evidence type="ECO:0000256" key="2">
    <source>
        <dbReference type="ARBA" id="ARBA00003215"/>
    </source>
</evidence>
<reference evidence="12 13" key="1">
    <citation type="submission" date="2018-11" db="EMBL/GenBank/DDBJ databases">
        <title>Novel Erysipelotrichaceae bacterium isolated from small intestine of a swine.</title>
        <authorList>
            <person name="Kim J.S."/>
            <person name="Choe H."/>
            <person name="Lee Y.R."/>
            <person name="Kim K.M."/>
            <person name="Park D.S."/>
        </authorList>
    </citation>
    <scope>NUCLEOTIDE SEQUENCE [LARGE SCALE GENOMIC DNA]</scope>
    <source>
        <strain evidence="12 13">SG0102</strain>
    </source>
</reference>
<dbReference type="NCBIfam" id="TIGR00726">
    <property type="entry name" value="peptidoglycan editing factor PgeF"/>
    <property type="match status" value="1"/>
</dbReference>
<comment type="catalytic activity">
    <reaction evidence="10">
        <text>S-methyl-5'-thioadenosine + phosphate = 5-(methylsulfanyl)-alpha-D-ribose 1-phosphate + adenine</text>
        <dbReference type="Rhea" id="RHEA:11852"/>
        <dbReference type="ChEBI" id="CHEBI:16708"/>
        <dbReference type="ChEBI" id="CHEBI:17509"/>
        <dbReference type="ChEBI" id="CHEBI:43474"/>
        <dbReference type="ChEBI" id="CHEBI:58533"/>
        <dbReference type="EC" id="2.4.2.28"/>
    </reaction>
    <physiologicalReaction direction="left-to-right" evidence="10">
        <dbReference type="Rhea" id="RHEA:11853"/>
    </physiologicalReaction>
</comment>
<keyword evidence="7" id="KW-0862">Zinc</keyword>
<keyword evidence="6" id="KW-0378">Hydrolase</keyword>
<dbReference type="InterPro" id="IPR011324">
    <property type="entry name" value="Cytotoxic_necrot_fac-like_cat"/>
</dbReference>
<dbReference type="PANTHER" id="PTHR30616">
    <property type="entry name" value="UNCHARACTERIZED PROTEIN YFIH"/>
    <property type="match status" value="1"/>
</dbReference>
<dbReference type="Gene3D" id="3.60.140.10">
    <property type="entry name" value="CNF1/YfiH-like putative cysteine hydrolases"/>
    <property type="match status" value="1"/>
</dbReference>
<protein>
    <recommendedName>
        <fullName evidence="11">Purine nucleoside phosphorylase</fullName>
    </recommendedName>
</protein>
<comment type="catalytic activity">
    <reaction evidence="9">
        <text>adenosine + phosphate = alpha-D-ribose 1-phosphate + adenine</text>
        <dbReference type="Rhea" id="RHEA:27642"/>
        <dbReference type="ChEBI" id="CHEBI:16335"/>
        <dbReference type="ChEBI" id="CHEBI:16708"/>
        <dbReference type="ChEBI" id="CHEBI:43474"/>
        <dbReference type="ChEBI" id="CHEBI:57720"/>
        <dbReference type="EC" id="2.4.2.1"/>
    </reaction>
    <physiologicalReaction direction="left-to-right" evidence="9">
        <dbReference type="Rhea" id="RHEA:27643"/>
    </physiologicalReaction>
</comment>
<dbReference type="RefSeq" id="WP_125119538.1">
    <property type="nucleotide sequence ID" value="NZ_AP019309.1"/>
</dbReference>
<keyword evidence="4" id="KW-0808">Transferase</keyword>
<dbReference type="OrthoDB" id="4279at2"/>
<comment type="catalytic activity">
    <reaction evidence="1">
        <text>inosine + phosphate = alpha-D-ribose 1-phosphate + hypoxanthine</text>
        <dbReference type="Rhea" id="RHEA:27646"/>
        <dbReference type="ChEBI" id="CHEBI:17368"/>
        <dbReference type="ChEBI" id="CHEBI:17596"/>
        <dbReference type="ChEBI" id="CHEBI:43474"/>
        <dbReference type="ChEBI" id="CHEBI:57720"/>
        <dbReference type="EC" id="2.4.2.1"/>
    </reaction>
    <physiologicalReaction direction="left-to-right" evidence="1">
        <dbReference type="Rhea" id="RHEA:27647"/>
    </physiologicalReaction>
</comment>
<evidence type="ECO:0000256" key="7">
    <source>
        <dbReference type="ARBA" id="ARBA00022833"/>
    </source>
</evidence>
<proteinExistence type="inferred from homology"/>
<evidence type="ECO:0000256" key="11">
    <source>
        <dbReference type="RuleBase" id="RU361274"/>
    </source>
</evidence>
<comment type="function">
    <text evidence="2">Purine nucleoside enzyme that catalyzes the phosphorolysis of adenosine and inosine nucleosides, yielding D-ribose 1-phosphate and the respective free bases, adenine and hypoxanthine. Also catalyzes the phosphorolysis of S-methyl-5'-thioadenosine into adenine and S-methyl-5-thio-alpha-D-ribose 1-phosphate. Also has adenosine deaminase activity.</text>
</comment>
<comment type="similarity">
    <text evidence="3 11">Belongs to the purine nucleoside phosphorylase YfiH/LACC1 family.</text>
</comment>
<organism evidence="12 13">
    <name type="scientific">Intestinibaculum porci</name>
    <dbReference type="NCBI Taxonomy" id="2487118"/>
    <lineage>
        <taxon>Bacteria</taxon>
        <taxon>Bacillati</taxon>
        <taxon>Bacillota</taxon>
        <taxon>Erysipelotrichia</taxon>
        <taxon>Erysipelotrichales</taxon>
        <taxon>Erysipelotrichaceae</taxon>
        <taxon>Intestinibaculum</taxon>
    </lineage>
</organism>
<evidence type="ECO:0000256" key="3">
    <source>
        <dbReference type="ARBA" id="ARBA00007353"/>
    </source>
</evidence>
<keyword evidence="13" id="KW-1185">Reference proteome</keyword>
<evidence type="ECO:0000256" key="9">
    <source>
        <dbReference type="ARBA" id="ARBA00048968"/>
    </source>
</evidence>
<evidence type="ECO:0000313" key="12">
    <source>
        <dbReference type="EMBL" id="BBH26706.1"/>
    </source>
</evidence>
<dbReference type="PANTHER" id="PTHR30616:SF2">
    <property type="entry name" value="PURINE NUCLEOSIDE PHOSPHORYLASE LACC1"/>
    <property type="match status" value="1"/>
</dbReference>
<dbReference type="CDD" id="cd16833">
    <property type="entry name" value="YfiH"/>
    <property type="match status" value="1"/>
</dbReference>
<dbReference type="FunCoup" id="A0A3G9J7U4">
    <property type="interactions" value="176"/>
</dbReference>
<evidence type="ECO:0000256" key="6">
    <source>
        <dbReference type="ARBA" id="ARBA00022801"/>
    </source>
</evidence>
<evidence type="ECO:0000256" key="5">
    <source>
        <dbReference type="ARBA" id="ARBA00022723"/>
    </source>
</evidence>
<dbReference type="SUPFAM" id="SSF64438">
    <property type="entry name" value="CNF1/YfiH-like putative cysteine hydrolases"/>
    <property type="match status" value="1"/>
</dbReference>
<comment type="catalytic activity">
    <reaction evidence="8">
        <text>adenosine + H2O + H(+) = inosine + NH4(+)</text>
        <dbReference type="Rhea" id="RHEA:24408"/>
        <dbReference type="ChEBI" id="CHEBI:15377"/>
        <dbReference type="ChEBI" id="CHEBI:15378"/>
        <dbReference type="ChEBI" id="CHEBI:16335"/>
        <dbReference type="ChEBI" id="CHEBI:17596"/>
        <dbReference type="ChEBI" id="CHEBI:28938"/>
        <dbReference type="EC" id="3.5.4.4"/>
    </reaction>
    <physiologicalReaction direction="left-to-right" evidence="8">
        <dbReference type="Rhea" id="RHEA:24409"/>
    </physiologicalReaction>
</comment>
<gene>
    <name evidence="12" type="primary">ylmD</name>
    <name evidence="12" type="ORF">SG0102_16400</name>
</gene>
<dbReference type="InParanoid" id="A0A3G9J7U4"/>
<dbReference type="InterPro" id="IPR038371">
    <property type="entry name" value="Cu_polyphenol_OxRdtase_sf"/>
</dbReference>
<evidence type="ECO:0000313" key="13">
    <source>
        <dbReference type="Proteomes" id="UP000268059"/>
    </source>
</evidence>
<keyword evidence="5" id="KW-0479">Metal-binding</keyword>
<accession>A0A3G9J7U4</accession>
<dbReference type="InterPro" id="IPR003730">
    <property type="entry name" value="Cu_polyphenol_OxRdtase"/>
</dbReference>
<evidence type="ECO:0000256" key="4">
    <source>
        <dbReference type="ARBA" id="ARBA00022679"/>
    </source>
</evidence>
<dbReference type="GO" id="GO:0016787">
    <property type="term" value="F:hydrolase activity"/>
    <property type="evidence" value="ECO:0007669"/>
    <property type="project" value="UniProtKB-KW"/>
</dbReference>
<name>A0A3G9J7U4_9FIRM</name>
<evidence type="ECO:0000256" key="10">
    <source>
        <dbReference type="ARBA" id="ARBA00049893"/>
    </source>
</evidence>
<dbReference type="GO" id="GO:0005507">
    <property type="term" value="F:copper ion binding"/>
    <property type="evidence" value="ECO:0007669"/>
    <property type="project" value="TreeGrafter"/>
</dbReference>
<evidence type="ECO:0000256" key="1">
    <source>
        <dbReference type="ARBA" id="ARBA00000553"/>
    </source>
</evidence>
<sequence>MKLIPWSFNNDHVQGYTVAGYQNGKLFDMGYRDDNHDEVLANRQALAAYLHTDLNHMVAPHQRHTTNFKKVTLAQDGGEGMYQHSTKLDYIDATYTRDHNLTLLTFHADCCPVLLYSEDQDLIAAIHSGWRGTVNEIVGKTASYLITHEGCNPSGFHAFIGPSLEQRNFEAMDDIIDLVKNMSFDTSSFYKRKDESHYLLDSKGLIKQQLLNLGVPDTHIEVSPYCTTEHDDLFFSYRKNKSPYRNITIITMKDRT</sequence>
<dbReference type="EMBL" id="AP019309">
    <property type="protein sequence ID" value="BBH26706.1"/>
    <property type="molecule type" value="Genomic_DNA"/>
</dbReference>
<dbReference type="Proteomes" id="UP000268059">
    <property type="component" value="Chromosome"/>
</dbReference>
<dbReference type="Pfam" id="PF02578">
    <property type="entry name" value="Cu-oxidase_4"/>
    <property type="match status" value="1"/>
</dbReference>
<dbReference type="AlphaFoldDB" id="A0A3G9J7U4"/>
<evidence type="ECO:0000256" key="8">
    <source>
        <dbReference type="ARBA" id="ARBA00047989"/>
    </source>
</evidence>